<evidence type="ECO:0000313" key="2">
    <source>
        <dbReference type="Proteomes" id="UP000054032"/>
    </source>
</evidence>
<reference evidence="1 2" key="1">
    <citation type="journal article" date="2013" name="PLoS Genet.">
        <title>Comparative genome structure, secondary metabolite, and effector coding capacity across Cochliobolus pathogens.</title>
        <authorList>
            <person name="Condon B.J."/>
            <person name="Leng Y."/>
            <person name="Wu D."/>
            <person name="Bushley K.E."/>
            <person name="Ohm R.A."/>
            <person name="Otillar R."/>
            <person name="Martin J."/>
            <person name="Schackwitz W."/>
            <person name="Grimwood J."/>
            <person name="MohdZainudin N."/>
            <person name="Xue C."/>
            <person name="Wang R."/>
            <person name="Manning V.A."/>
            <person name="Dhillon B."/>
            <person name="Tu Z.J."/>
            <person name="Steffenson B.J."/>
            <person name="Salamov A."/>
            <person name="Sun H."/>
            <person name="Lowry S."/>
            <person name="LaButti K."/>
            <person name="Han J."/>
            <person name="Copeland A."/>
            <person name="Lindquist E."/>
            <person name="Barry K."/>
            <person name="Schmutz J."/>
            <person name="Baker S.E."/>
            <person name="Ciuffetti L.M."/>
            <person name="Grigoriev I.V."/>
            <person name="Zhong S."/>
            <person name="Turgeon B.G."/>
        </authorList>
    </citation>
    <scope>NUCLEOTIDE SEQUENCE [LARGE SCALE GENOMIC DNA]</scope>
    <source>
        <strain evidence="1 2">ATCC 44560</strain>
    </source>
</reference>
<dbReference type="AlphaFoldDB" id="W6ZEE7"/>
<dbReference type="EMBL" id="KI963975">
    <property type="protein sequence ID" value="EUC45884.1"/>
    <property type="molecule type" value="Genomic_DNA"/>
</dbReference>
<dbReference type="KEGG" id="bor:COCMIDRAFT_36393"/>
<dbReference type="RefSeq" id="XP_007687566.1">
    <property type="nucleotide sequence ID" value="XM_007689376.1"/>
</dbReference>
<dbReference type="GeneID" id="19123012"/>
<name>W6ZEE7_COCMI</name>
<organism evidence="1 2">
    <name type="scientific">Bipolaris oryzae ATCC 44560</name>
    <dbReference type="NCBI Taxonomy" id="930090"/>
    <lineage>
        <taxon>Eukaryota</taxon>
        <taxon>Fungi</taxon>
        <taxon>Dikarya</taxon>
        <taxon>Ascomycota</taxon>
        <taxon>Pezizomycotina</taxon>
        <taxon>Dothideomycetes</taxon>
        <taxon>Pleosporomycetidae</taxon>
        <taxon>Pleosporales</taxon>
        <taxon>Pleosporineae</taxon>
        <taxon>Pleosporaceae</taxon>
        <taxon>Bipolaris</taxon>
    </lineage>
</organism>
<keyword evidence="2" id="KW-1185">Reference proteome</keyword>
<sequence length="190" mass="21044">MVENDLLTRIYENDFGRTNAYASLTDVIMLLAHENPHLRILQLDAGTGRVTRVTNLGNEKKLTDQDFEEHSYDIVSVSNYWLGADDGRPSSPFVSKAKRKNVSLDAELTRVDIMLNKYDKPANFMILIVASNKSRDIDTYPNVANGVYCSSGHVNASQIEKAKEAGPSSVTLARGSFDSVIMLGSKHNAY</sequence>
<dbReference type="STRING" id="930090.W6ZEE7"/>
<protein>
    <submittedName>
        <fullName evidence="1">Uncharacterized protein</fullName>
    </submittedName>
</protein>
<evidence type="ECO:0000313" key="1">
    <source>
        <dbReference type="EMBL" id="EUC45884.1"/>
    </source>
</evidence>
<dbReference type="Proteomes" id="UP000054032">
    <property type="component" value="Unassembled WGS sequence"/>
</dbReference>
<dbReference type="HOGENOM" id="CLU_1427753_0_0_1"/>
<gene>
    <name evidence="1" type="ORF">COCMIDRAFT_36393</name>
</gene>
<dbReference type="OrthoDB" id="3946026at2759"/>
<accession>W6ZEE7</accession>
<proteinExistence type="predicted"/>